<dbReference type="Pfam" id="PF22780">
    <property type="entry name" value="HI0933_like_1st"/>
    <property type="match status" value="1"/>
</dbReference>
<feature type="domain" description="RsdA/BaiN/AoA(So)-like Rossmann fold-like" evidence="4">
    <location>
        <begin position="5"/>
        <end position="390"/>
    </location>
</feature>
<dbReference type="Gene3D" id="2.40.30.10">
    <property type="entry name" value="Translation factors"/>
    <property type="match status" value="1"/>
</dbReference>
<dbReference type="InterPro" id="IPR004792">
    <property type="entry name" value="BaiN-like"/>
</dbReference>
<dbReference type="SUPFAM" id="SSF51905">
    <property type="entry name" value="FAD/NAD(P)-binding domain"/>
    <property type="match status" value="1"/>
</dbReference>
<proteinExistence type="predicted"/>
<dbReference type="Gene3D" id="1.10.8.260">
    <property type="entry name" value="HI0933 insert domain-like"/>
    <property type="match status" value="1"/>
</dbReference>
<evidence type="ECO:0000256" key="3">
    <source>
        <dbReference type="ARBA" id="ARBA00022827"/>
    </source>
</evidence>
<dbReference type="PRINTS" id="PR00411">
    <property type="entry name" value="PNDRDTASEI"/>
</dbReference>
<evidence type="ECO:0000256" key="1">
    <source>
        <dbReference type="ARBA" id="ARBA00001974"/>
    </source>
</evidence>
<evidence type="ECO:0000313" key="6">
    <source>
        <dbReference type="EMBL" id="WLD57383.1"/>
    </source>
</evidence>
<name>A0AB38YDJ1_9GAMM</name>
<dbReference type="InterPro" id="IPR057661">
    <property type="entry name" value="RsdA/BaiN/AoA(So)_Rossmann"/>
</dbReference>
<dbReference type="SUPFAM" id="SSF160996">
    <property type="entry name" value="HI0933 insert domain-like"/>
    <property type="match status" value="1"/>
</dbReference>
<dbReference type="PANTHER" id="PTHR42887:SF2">
    <property type="entry name" value="OS12G0638800 PROTEIN"/>
    <property type="match status" value="1"/>
</dbReference>
<keyword evidence="3" id="KW-0274">FAD</keyword>
<reference evidence="6" key="1">
    <citation type="submission" date="2022-07" db="EMBL/GenBank/DDBJ databases">
        <title>Complete genome sequence of Salinispirillum sp. LH10-3-1 capable of multiple carbohydrate inversion isolated from a soda lake.</title>
        <authorList>
            <person name="Liu J."/>
            <person name="Zhai Y."/>
            <person name="Zhang H."/>
            <person name="Yang H."/>
            <person name="Qu J."/>
            <person name="Li J."/>
        </authorList>
    </citation>
    <scope>NUCLEOTIDE SEQUENCE</scope>
    <source>
        <strain evidence="6">LH 10-3-1</strain>
    </source>
</reference>
<accession>A0AB38YDJ1</accession>
<feature type="domain" description="RsdA/BaiN/AoA(So)-like insert" evidence="5">
    <location>
        <begin position="188"/>
        <end position="338"/>
    </location>
</feature>
<dbReference type="PANTHER" id="PTHR42887">
    <property type="entry name" value="OS12G0638800 PROTEIN"/>
    <property type="match status" value="1"/>
</dbReference>
<dbReference type="InterPro" id="IPR023166">
    <property type="entry name" value="BaiN-like_dom_sf"/>
</dbReference>
<dbReference type="Pfam" id="PF03486">
    <property type="entry name" value="HI0933_like"/>
    <property type="match status" value="1"/>
</dbReference>
<gene>
    <name evidence="6" type="ORF">NFC81_11730</name>
</gene>
<keyword evidence="2" id="KW-0285">Flavoprotein</keyword>
<evidence type="ECO:0000256" key="2">
    <source>
        <dbReference type="ARBA" id="ARBA00022630"/>
    </source>
</evidence>
<protein>
    <submittedName>
        <fullName evidence="6">NAD(P)/FAD-dependent oxidoreductase</fullName>
    </submittedName>
</protein>
<dbReference type="EMBL" id="CP101717">
    <property type="protein sequence ID" value="WLD57383.1"/>
    <property type="molecule type" value="Genomic_DNA"/>
</dbReference>
<dbReference type="PRINTS" id="PR00368">
    <property type="entry name" value="FADPNR"/>
</dbReference>
<evidence type="ECO:0000259" key="4">
    <source>
        <dbReference type="Pfam" id="PF03486"/>
    </source>
</evidence>
<organism evidence="6">
    <name type="scientific">Salinispirillum sp. LH 10-3-1</name>
    <dbReference type="NCBI Taxonomy" id="2952525"/>
    <lineage>
        <taxon>Bacteria</taxon>
        <taxon>Pseudomonadati</taxon>
        <taxon>Pseudomonadota</taxon>
        <taxon>Gammaproteobacteria</taxon>
        <taxon>Oceanospirillales</taxon>
        <taxon>Saccharospirillaceae</taxon>
        <taxon>Salinispirillum</taxon>
    </lineage>
</organism>
<dbReference type="NCBIfam" id="TIGR00275">
    <property type="entry name" value="aminoacetone oxidase family FAD-binding enzyme"/>
    <property type="match status" value="1"/>
</dbReference>
<comment type="cofactor">
    <cofactor evidence="1">
        <name>FAD</name>
        <dbReference type="ChEBI" id="CHEBI:57692"/>
    </cofactor>
</comment>
<sequence length="393" mass="43249">MQHVDVLVIGAGAAGLMCAITAAQRGRSVVVVDHANKPGKKILMSGGGRCNFTNLTIEPENFLSNNPHFCKSALSRYTQWDFISLVAAHGIPYHEKEFGQLFCDHSSKDILEMLLREAEEAGVKILLKTSTQYPKYEHGTWRVTTSSGGFQASSVVVATGGPPIPTMGATDWGQKFAASLGHSLVPYRASLVPYTAAPADKGAWTELPGVSLRAELTVASRSWLGDVLFTHRGLSGPAVLQITNYWQEGEALTIDWWPGHDLLDEWHRLRQTQGRQLLRSWLSEQLPKRVVAWLVSDWSGERKSIADLRQEEVFELGQRIHAYRFQPAGTEGYRTAEVTLGGVSTEDVSSRTMESNLHQGLYFIGEVLDVTGHLGGYNFQWAWSSGHAAGCVV</sequence>
<dbReference type="InterPro" id="IPR055178">
    <property type="entry name" value="RsdA/BaiN/AoA(So)-like_dom"/>
</dbReference>
<dbReference type="RefSeq" id="WP_304994669.1">
    <property type="nucleotide sequence ID" value="NZ_CP101717.1"/>
</dbReference>
<dbReference type="AlphaFoldDB" id="A0AB38YDJ1"/>
<dbReference type="Gene3D" id="3.50.50.60">
    <property type="entry name" value="FAD/NAD(P)-binding domain"/>
    <property type="match status" value="1"/>
</dbReference>
<dbReference type="InterPro" id="IPR036188">
    <property type="entry name" value="FAD/NAD-bd_sf"/>
</dbReference>
<evidence type="ECO:0000259" key="5">
    <source>
        <dbReference type="Pfam" id="PF22780"/>
    </source>
</evidence>